<sequence>MEPDHSVGQTSSQDNAVEATSTPDDLPVRPGAGSPSTGGAPSVKPSDASENTQGNEVSNEDMEPSDASESNPDPADSQRTS</sequence>
<organism evidence="2 3">
    <name type="scientific">Achromobacter animicus</name>
    <dbReference type="NCBI Taxonomy" id="1389935"/>
    <lineage>
        <taxon>Bacteria</taxon>
        <taxon>Pseudomonadati</taxon>
        <taxon>Pseudomonadota</taxon>
        <taxon>Betaproteobacteria</taxon>
        <taxon>Burkholderiales</taxon>
        <taxon>Alcaligenaceae</taxon>
        <taxon>Achromobacter</taxon>
    </lineage>
</organism>
<accession>A0A6S6Z357</accession>
<dbReference type="RefSeq" id="WP_175121487.1">
    <property type="nucleotide sequence ID" value="NZ_CADIJM010000001.1"/>
</dbReference>
<protein>
    <submittedName>
        <fullName evidence="2">Uncharacterized protein</fullName>
    </submittedName>
</protein>
<evidence type="ECO:0000313" key="3">
    <source>
        <dbReference type="Proteomes" id="UP000494214"/>
    </source>
</evidence>
<dbReference type="Proteomes" id="UP000494214">
    <property type="component" value="Unassembled WGS sequence"/>
</dbReference>
<dbReference type="AlphaFoldDB" id="A0A6S6Z357"/>
<evidence type="ECO:0000256" key="1">
    <source>
        <dbReference type="SAM" id="MobiDB-lite"/>
    </source>
</evidence>
<reference evidence="2 3" key="1">
    <citation type="submission" date="2020-04" db="EMBL/GenBank/DDBJ databases">
        <authorList>
            <person name="De Canck E."/>
        </authorList>
    </citation>
    <scope>NUCLEOTIDE SEQUENCE [LARGE SCALE GENOMIC DNA]</scope>
    <source>
        <strain evidence="2 3">LMG 26690</strain>
    </source>
</reference>
<evidence type="ECO:0000313" key="2">
    <source>
        <dbReference type="EMBL" id="CAB3658169.1"/>
    </source>
</evidence>
<gene>
    <name evidence="2" type="ORF">LMG26690_00421</name>
</gene>
<name>A0A6S6Z357_9BURK</name>
<dbReference type="EMBL" id="CADIJM010000001">
    <property type="protein sequence ID" value="CAB3658169.1"/>
    <property type="molecule type" value="Genomic_DNA"/>
</dbReference>
<feature type="compositionally biased region" description="Polar residues" evidence="1">
    <location>
        <begin position="67"/>
        <end position="81"/>
    </location>
</feature>
<feature type="compositionally biased region" description="Low complexity" evidence="1">
    <location>
        <begin position="30"/>
        <end position="42"/>
    </location>
</feature>
<feature type="compositionally biased region" description="Polar residues" evidence="1">
    <location>
        <begin position="7"/>
        <end position="23"/>
    </location>
</feature>
<keyword evidence="3" id="KW-1185">Reference proteome</keyword>
<proteinExistence type="predicted"/>
<feature type="compositionally biased region" description="Polar residues" evidence="1">
    <location>
        <begin position="48"/>
        <end position="57"/>
    </location>
</feature>
<feature type="region of interest" description="Disordered" evidence="1">
    <location>
        <begin position="1"/>
        <end position="81"/>
    </location>
</feature>